<protein>
    <submittedName>
        <fullName evidence="1">Uncharacterized protein</fullName>
    </submittedName>
</protein>
<evidence type="ECO:0000313" key="2">
    <source>
        <dbReference type="Proteomes" id="UP000481861"/>
    </source>
</evidence>
<organism evidence="1 2">
    <name type="scientific">Massariosphaeria phaeospora</name>
    <dbReference type="NCBI Taxonomy" id="100035"/>
    <lineage>
        <taxon>Eukaryota</taxon>
        <taxon>Fungi</taxon>
        <taxon>Dikarya</taxon>
        <taxon>Ascomycota</taxon>
        <taxon>Pezizomycotina</taxon>
        <taxon>Dothideomycetes</taxon>
        <taxon>Pleosporomycetidae</taxon>
        <taxon>Pleosporales</taxon>
        <taxon>Pleosporales incertae sedis</taxon>
        <taxon>Massariosphaeria</taxon>
    </lineage>
</organism>
<dbReference type="GO" id="GO:0005739">
    <property type="term" value="C:mitochondrion"/>
    <property type="evidence" value="ECO:0007669"/>
    <property type="project" value="TreeGrafter"/>
</dbReference>
<reference evidence="1 2" key="1">
    <citation type="submission" date="2020-01" db="EMBL/GenBank/DDBJ databases">
        <authorList>
            <consortium name="DOE Joint Genome Institute"/>
            <person name="Haridas S."/>
            <person name="Albert R."/>
            <person name="Binder M."/>
            <person name="Bloem J."/>
            <person name="Labutti K."/>
            <person name="Salamov A."/>
            <person name="Andreopoulos B."/>
            <person name="Baker S.E."/>
            <person name="Barry K."/>
            <person name="Bills G."/>
            <person name="Bluhm B.H."/>
            <person name="Cannon C."/>
            <person name="Castanera R."/>
            <person name="Culley D.E."/>
            <person name="Daum C."/>
            <person name="Ezra D."/>
            <person name="Gonzalez J.B."/>
            <person name="Henrissat B."/>
            <person name="Kuo A."/>
            <person name="Liang C."/>
            <person name="Lipzen A."/>
            <person name="Lutzoni F."/>
            <person name="Magnuson J."/>
            <person name="Mondo S."/>
            <person name="Nolan M."/>
            <person name="Ohm R."/>
            <person name="Pangilinan J."/>
            <person name="Park H.-J.H."/>
            <person name="Ramirez L."/>
            <person name="Alfaro M."/>
            <person name="Sun H."/>
            <person name="Tritt A."/>
            <person name="Yoshinaga Y."/>
            <person name="Zwiers L.-H.L."/>
            <person name="Turgeon B.G."/>
            <person name="Goodwin S.B."/>
            <person name="Spatafora J.W."/>
            <person name="Crous P.W."/>
            <person name="Grigoriev I.V."/>
        </authorList>
    </citation>
    <scope>NUCLEOTIDE SEQUENCE [LARGE SCALE GENOMIC DNA]</scope>
    <source>
        <strain evidence="1 2">CBS 611.86</strain>
    </source>
</reference>
<dbReference type="AlphaFoldDB" id="A0A7C8M7W0"/>
<comment type="caution">
    <text evidence="1">The sequence shown here is derived from an EMBL/GenBank/DDBJ whole genome shotgun (WGS) entry which is preliminary data.</text>
</comment>
<keyword evidence="2" id="KW-1185">Reference proteome</keyword>
<dbReference type="PANTHER" id="PTHR28002">
    <property type="entry name" value="MIOREX COMPLEX COMPONENT 11"/>
    <property type="match status" value="1"/>
</dbReference>
<sequence length="282" mass="32799">MVDVGGESNLSLSRGCRPVRLETRHSQQGVLSSPVSSSLLQPFSCTIVSNPRPRMCFLDTKPSYSTRTEWRFCNDTEYEEQLPVRVCNTNRQPYQRAVAYPRQPYYPRNNYYGAQRQIAYHNNGGYNNYGRQYQHQHMGGQLVRRDALVRPMHYSNGVVIPQAAYPYACAQPATTTYTIANSRANVPAHSHNHNHSYVSSRQGTMLSSREEHQLENRRVATERGAYNPRRIKPADARADDPFWCRERNGEWHLRSFYQIENECYPGRWQMDAEQGYLVFHRQ</sequence>
<dbReference type="OrthoDB" id="5194044at2759"/>
<proteinExistence type="predicted"/>
<gene>
    <name evidence="1" type="ORF">BDV95DRAFT_668523</name>
</gene>
<evidence type="ECO:0000313" key="1">
    <source>
        <dbReference type="EMBL" id="KAF2871156.1"/>
    </source>
</evidence>
<dbReference type="EMBL" id="JAADJZ010000012">
    <property type="protein sequence ID" value="KAF2871156.1"/>
    <property type="molecule type" value="Genomic_DNA"/>
</dbReference>
<dbReference type="InterPro" id="IPR018811">
    <property type="entry name" value="MRX11"/>
</dbReference>
<name>A0A7C8M7W0_9PLEO</name>
<dbReference type="PANTHER" id="PTHR28002:SF1">
    <property type="entry name" value="MIOREX COMPLEX COMPONENT 11"/>
    <property type="match status" value="1"/>
</dbReference>
<dbReference type="Proteomes" id="UP000481861">
    <property type="component" value="Unassembled WGS sequence"/>
</dbReference>
<accession>A0A7C8M7W0</accession>